<comment type="caution">
    <text evidence="7">The sequence shown here is derived from an EMBL/GenBank/DDBJ whole genome shotgun (WGS) entry which is preliminary data.</text>
</comment>
<dbReference type="InterPro" id="IPR011760">
    <property type="entry name" value="PsdUridine_synth_TruD_insert"/>
</dbReference>
<reference evidence="7 8" key="1">
    <citation type="submission" date="2024-08" db="EMBL/GenBank/DDBJ databases">
        <title>Whole-genome sequencing of halo(alkali)philic microorganisms from hypersaline lakes.</title>
        <authorList>
            <person name="Sorokin D.Y."/>
            <person name="Merkel A.Y."/>
            <person name="Messina E."/>
            <person name="Yakimov M."/>
        </authorList>
    </citation>
    <scope>NUCLEOTIDE SEQUENCE [LARGE SCALE GENOMIC DNA]</scope>
    <source>
        <strain evidence="7 8">Cl-TMA</strain>
    </source>
</reference>
<name>A0ABV4TXB7_9GAMM</name>
<dbReference type="InterPro" id="IPR050170">
    <property type="entry name" value="TruD_pseudoU_synthase"/>
</dbReference>
<keyword evidence="3 4" id="KW-0413">Isomerase</keyword>
<dbReference type="EC" id="5.4.99.27" evidence="4"/>
<dbReference type="RefSeq" id="WP_373656769.1">
    <property type="nucleotide sequence ID" value="NZ_JBGUAW010000010.1"/>
</dbReference>
<comment type="similarity">
    <text evidence="1 4">Belongs to the pseudouridine synthase TruD family.</text>
</comment>
<evidence type="ECO:0000256" key="4">
    <source>
        <dbReference type="HAMAP-Rule" id="MF_01082"/>
    </source>
</evidence>
<dbReference type="InterPro" id="IPR020103">
    <property type="entry name" value="PsdUridine_synth_cat_dom_sf"/>
</dbReference>
<dbReference type="PROSITE" id="PS50984">
    <property type="entry name" value="TRUD"/>
    <property type="match status" value="1"/>
</dbReference>
<dbReference type="PANTHER" id="PTHR47811:SF1">
    <property type="entry name" value="TRNA PSEUDOURIDINE SYNTHASE D"/>
    <property type="match status" value="1"/>
</dbReference>
<dbReference type="Proteomes" id="UP001575181">
    <property type="component" value="Unassembled WGS sequence"/>
</dbReference>
<evidence type="ECO:0000313" key="7">
    <source>
        <dbReference type="EMBL" id="MFA9461980.1"/>
    </source>
</evidence>
<dbReference type="SUPFAM" id="SSF55120">
    <property type="entry name" value="Pseudouridine synthase"/>
    <property type="match status" value="1"/>
</dbReference>
<dbReference type="InterPro" id="IPR042214">
    <property type="entry name" value="TruD_catalytic"/>
</dbReference>
<dbReference type="InterPro" id="IPR001656">
    <property type="entry name" value="PsdUridine_synth_TruD"/>
</dbReference>
<dbReference type="HAMAP" id="MF_01082">
    <property type="entry name" value="TruD"/>
    <property type="match status" value="1"/>
</dbReference>
<dbReference type="Gene3D" id="3.30.2350.20">
    <property type="entry name" value="TruD, catalytic domain"/>
    <property type="match status" value="1"/>
</dbReference>
<comment type="catalytic activity">
    <reaction evidence="4">
        <text>uridine(13) in tRNA = pseudouridine(13) in tRNA</text>
        <dbReference type="Rhea" id="RHEA:42540"/>
        <dbReference type="Rhea" id="RHEA-COMP:10105"/>
        <dbReference type="Rhea" id="RHEA-COMP:10106"/>
        <dbReference type="ChEBI" id="CHEBI:65314"/>
        <dbReference type="ChEBI" id="CHEBI:65315"/>
        <dbReference type="EC" id="5.4.99.27"/>
    </reaction>
</comment>
<evidence type="ECO:0000256" key="1">
    <source>
        <dbReference type="ARBA" id="ARBA00007953"/>
    </source>
</evidence>
<evidence type="ECO:0000256" key="5">
    <source>
        <dbReference type="SAM" id="MobiDB-lite"/>
    </source>
</evidence>
<gene>
    <name evidence="4 7" type="primary">truD</name>
    <name evidence="7" type="ORF">ACERLL_14240</name>
</gene>
<dbReference type="PANTHER" id="PTHR47811">
    <property type="entry name" value="TRNA PSEUDOURIDINE SYNTHASE D"/>
    <property type="match status" value="1"/>
</dbReference>
<proteinExistence type="inferred from homology"/>
<evidence type="ECO:0000259" key="6">
    <source>
        <dbReference type="PROSITE" id="PS50984"/>
    </source>
</evidence>
<protein>
    <recommendedName>
        <fullName evidence="4">tRNA pseudouridine synthase D</fullName>
        <ecNumber evidence="4">5.4.99.27</ecNumber>
    </recommendedName>
    <alternativeName>
        <fullName evidence="4">tRNA pseudouridine(13) synthase</fullName>
    </alternativeName>
    <alternativeName>
        <fullName evidence="4">tRNA pseudouridylate synthase D</fullName>
    </alternativeName>
    <alternativeName>
        <fullName evidence="4">tRNA-uridine isomerase D</fullName>
    </alternativeName>
</protein>
<dbReference type="GO" id="GO:0160150">
    <property type="term" value="F:tRNA pseudouridine(13) synthase activity"/>
    <property type="evidence" value="ECO:0007669"/>
    <property type="project" value="UniProtKB-EC"/>
</dbReference>
<keyword evidence="2 4" id="KW-0819">tRNA processing</keyword>
<evidence type="ECO:0000256" key="3">
    <source>
        <dbReference type="ARBA" id="ARBA00023235"/>
    </source>
</evidence>
<comment type="function">
    <text evidence="4">Responsible for synthesis of pseudouridine from uracil-13 in transfer RNAs.</text>
</comment>
<dbReference type="EMBL" id="JBGUAW010000010">
    <property type="protein sequence ID" value="MFA9461980.1"/>
    <property type="molecule type" value="Genomic_DNA"/>
</dbReference>
<evidence type="ECO:0000256" key="2">
    <source>
        <dbReference type="ARBA" id="ARBA00022694"/>
    </source>
</evidence>
<accession>A0ABV4TXB7</accession>
<evidence type="ECO:0000313" key="8">
    <source>
        <dbReference type="Proteomes" id="UP001575181"/>
    </source>
</evidence>
<organism evidence="7 8">
    <name type="scientific">Thiohalorhabdus methylotrophus</name>
    <dbReference type="NCBI Taxonomy" id="3242694"/>
    <lineage>
        <taxon>Bacteria</taxon>
        <taxon>Pseudomonadati</taxon>
        <taxon>Pseudomonadota</taxon>
        <taxon>Gammaproteobacteria</taxon>
        <taxon>Thiohalorhabdales</taxon>
        <taxon>Thiohalorhabdaceae</taxon>
        <taxon>Thiohalorhabdus</taxon>
    </lineage>
</organism>
<dbReference type="InterPro" id="IPR043165">
    <property type="entry name" value="TruD_insert_sf"/>
</dbReference>
<keyword evidence="8" id="KW-1185">Reference proteome</keyword>
<dbReference type="Pfam" id="PF01142">
    <property type="entry name" value="TruD"/>
    <property type="match status" value="2"/>
</dbReference>
<feature type="active site" description="Nucleophile" evidence="4">
    <location>
        <position position="88"/>
    </location>
</feature>
<sequence length="347" mass="38122">MTISPEPESLPHDPWPVAHARFRPEGRFRLEAEDFRVTEILPFEAEGYGHHFLLRIRKVGVNTDRVAQDLARLAGCRARDVGYAGLKDRKAVAVQHFSVPAAGVEGDPGRWSGESWMVERVDRARKKLKRGALEGNAFRLRLHLSEEDAEVAAARFEELLAAGVPNYFGPQRFGREGGNLVGARQLFGGTARPNRGLRGIYLSAARSYLFNRVAATRVVDGTWDRLREGEYAVFPDVNSGFVVSDPEREAPRVASGDLHPSGPLPGLDGAGPKGEAAELEGRILAEETALVEGIRDQKVEAHRRALRVLPRDGLAEADSRGLWIAFRLPAGSFATSVVRELVRPITS</sequence>
<feature type="domain" description="TRUD" evidence="6">
    <location>
        <begin position="163"/>
        <end position="308"/>
    </location>
</feature>
<dbReference type="Gene3D" id="3.30.2340.10">
    <property type="entry name" value="TruD, insertion domain"/>
    <property type="match status" value="1"/>
</dbReference>
<feature type="region of interest" description="Disordered" evidence="5">
    <location>
        <begin position="248"/>
        <end position="275"/>
    </location>
</feature>